<gene>
    <name evidence="6 7" type="primary">LOC118411371</name>
</gene>
<protein>
    <submittedName>
        <fullName evidence="6 7">Serine/arginine repetitive matrix protein 2-like isoform X1</fullName>
    </submittedName>
</protein>
<dbReference type="PANTHER" id="PTHR22461">
    <property type="entry name" value="SERINE-RICH COILED-COIL DOMAIN-CONTAINING PROTEIN 2-RELATED"/>
    <property type="match status" value="1"/>
</dbReference>
<dbReference type="KEGG" id="bfo:118411371"/>
<feature type="compositionally biased region" description="Low complexity" evidence="4">
    <location>
        <begin position="355"/>
        <end position="368"/>
    </location>
</feature>
<feature type="compositionally biased region" description="Low complexity" evidence="4">
    <location>
        <begin position="220"/>
        <end position="230"/>
    </location>
</feature>
<organism evidence="5 6">
    <name type="scientific">Branchiostoma floridae</name>
    <name type="common">Florida lancelet</name>
    <name type="synonym">Amphioxus</name>
    <dbReference type="NCBI Taxonomy" id="7739"/>
    <lineage>
        <taxon>Eukaryota</taxon>
        <taxon>Metazoa</taxon>
        <taxon>Chordata</taxon>
        <taxon>Cephalochordata</taxon>
        <taxon>Leptocardii</taxon>
        <taxon>Amphioxiformes</taxon>
        <taxon>Branchiostomatidae</taxon>
        <taxon>Branchiostoma</taxon>
    </lineage>
</organism>
<feature type="compositionally biased region" description="Polar residues" evidence="4">
    <location>
        <begin position="143"/>
        <end position="167"/>
    </location>
</feature>
<sequence length="1356" mass="149610">MGLLDLLRKMSGKEDGSSAKRSFSSRIPSFSKRRQQQQQQQPQAGAEEPLLGDTSRTGDTPKHHSSRGAPYKRNFGFGFRKRQQNQKEQTNPSEMVQQLEATIAKSGGAMTKDSLENRSLDIDKQQNVPSSTQISKQDVVEKTPNSNRTRWGVKKSQTVVTDRNSNFALPATPEVSRSIRNMPKSKSEESIKSTSSQERAKSGRSRLPKSHTMNPTRPLQSQSASGSGSARVVKPVVRPQNLVRAGAAPSTADTPGSRVRTQSNASTASNVSSASHCSTRTPKRSSQETAQKESGQKVEGRSSAASKSAGKTVGGHSARGGTEADLKTTPAKHEAKKDTREKGTPVRSHYRQESSAKSPKSPGVVSSSRLKPESPLTATVRRDSFDLHNESASSDLESDDLMLDMDSSHDEHEQSFDQCDERPRHHRRWHSPRRNARAQTDGDGREDSDTLEELDTSHSQKSPRTQPQRVKKQGCSEQNHVAQDRNATPETQRRRNRRRYRRRQYGRSRAQTTPSDSPHRDRPRSQSTPMKPPRQMSASFDEEEGVTIDTSSFRYLLQDMTGMKTCLLKLKRILQEVETSSPFEHTPAGKVGIMTDQGFTDKNHLLSTMLDGAMGEVEGKGMKKENEDMRKELAQLRQQLAEKDRTISLLQTQMEKYSDARDGHVTKSVKSVATQTEPQSKRFPWSRPTPLSRSQSMREPSPITPGRKRRYRRQKNNQKLESDAQGTQPSQTVLSTQRRSERRSAQKAQDYLDPIEELYDQNLPVSDGEEEERGGIHHSSSSQQHLSDTEQTLDILSVYHNDVSTHNIKSTAVAKVDDIDIDKLKPEAYKEKHDFASLTTEDYNQISESIAPQLPYDKNDSCIEVEDVTVVGNQLPSGSTEGDGLVATMSLLGAEVTSADPLTTHDEKMQITKKEVVMYKNQEQETCKTIESSKDSSPVPVLGAEGRDSAATEDHEAKCLLSPTTDSEEIKREEQQKQQQNHEYMNCTDISTDQSPSITSPDVAATTVDTLASSDHELSSVQDSHSLNTTFSIEKDDLSACLTESDVVNITLEVEEEKGNAQEMTYEITQSDLTKDGKNEGKKPLAAAFSSMQPLPQEQRQEDGESSQQRSSGADQGLETIRERSLSFAGFGRPASGYQHGNSSYADVLTAGSPAQGGAQPLRERSQSFAALKGTQGRRGIPMYQKSKERSTTEGVIGRSQSYTGLQEQGRSGIPSMKKNTPGDVNTEGALAKGKSQSLAALKYQGKKESRMPLPSQGRGGQRFAGQPRESSIPEMRGRSFTFPKSKATKENTEKQSRKEGKHPSAQASETVMDKAGKAAPSTPSGGTAAGTEENAPTPKGRSKGRIPVFGKWYKR</sequence>
<feature type="compositionally biased region" description="Basic and acidic residues" evidence="4">
    <location>
        <begin position="1288"/>
        <end position="1303"/>
    </location>
</feature>
<evidence type="ECO:0000313" key="6">
    <source>
        <dbReference type="RefSeq" id="XP_035669506.1"/>
    </source>
</evidence>
<dbReference type="InterPro" id="IPR029627">
    <property type="entry name" value="CCSER"/>
</dbReference>
<feature type="region of interest" description="Disordered" evidence="4">
    <location>
        <begin position="1"/>
        <end position="94"/>
    </location>
</feature>
<feature type="compositionally biased region" description="Basic and acidic residues" evidence="4">
    <location>
        <begin position="945"/>
        <end position="958"/>
    </location>
</feature>
<feature type="compositionally biased region" description="Polar residues" evidence="4">
    <location>
        <begin position="668"/>
        <end position="678"/>
    </location>
</feature>
<evidence type="ECO:0000256" key="4">
    <source>
        <dbReference type="SAM" id="MobiDB-lite"/>
    </source>
</evidence>
<feature type="compositionally biased region" description="Basic residues" evidence="4">
    <location>
        <begin position="424"/>
        <end position="436"/>
    </location>
</feature>
<keyword evidence="5" id="KW-1185">Reference proteome</keyword>
<feature type="compositionally biased region" description="Polar residues" evidence="4">
    <location>
        <begin position="475"/>
        <end position="490"/>
    </location>
</feature>
<feature type="compositionally biased region" description="Polar residues" evidence="4">
    <location>
        <begin position="689"/>
        <end position="698"/>
    </location>
</feature>
<dbReference type="PANTHER" id="PTHR22461:SF1">
    <property type="entry name" value="SERINE-RICH COILED-COIL DOMAIN-CONTAINING PROTEIN 1"/>
    <property type="match status" value="1"/>
</dbReference>
<feature type="compositionally biased region" description="Polar residues" evidence="4">
    <location>
        <begin position="724"/>
        <end position="737"/>
    </location>
</feature>
<dbReference type="RefSeq" id="XP_035669506.1">
    <property type="nucleotide sequence ID" value="XM_035813613.1"/>
</dbReference>
<evidence type="ECO:0000256" key="3">
    <source>
        <dbReference type="SAM" id="Coils"/>
    </source>
</evidence>
<reference evidence="6 7" key="2">
    <citation type="submission" date="2025-04" db="UniProtKB">
        <authorList>
            <consortium name="RefSeq"/>
        </authorList>
    </citation>
    <scope>IDENTIFICATION</scope>
    <source>
        <strain evidence="6 7">S238N-H82</strain>
        <tissue evidence="6 7">Testes</tissue>
    </source>
</reference>
<evidence type="ECO:0000256" key="2">
    <source>
        <dbReference type="ARBA" id="ARBA00023054"/>
    </source>
</evidence>
<evidence type="ECO:0000313" key="7">
    <source>
        <dbReference type="RefSeq" id="XP_035669507.1"/>
    </source>
</evidence>
<feature type="region of interest" description="Disordered" evidence="4">
    <location>
        <begin position="106"/>
        <end position="545"/>
    </location>
</feature>
<feature type="compositionally biased region" description="Basic residues" evidence="4">
    <location>
        <begin position="706"/>
        <end position="716"/>
    </location>
</feature>
<reference evidence="5" key="1">
    <citation type="journal article" date="2020" name="Nat. Ecol. Evol.">
        <title>Deeply conserved synteny resolves early events in vertebrate evolution.</title>
        <authorList>
            <person name="Simakov O."/>
            <person name="Marletaz F."/>
            <person name="Yue J.X."/>
            <person name="O'Connell B."/>
            <person name="Jenkins J."/>
            <person name="Brandt A."/>
            <person name="Calef R."/>
            <person name="Tung C.H."/>
            <person name="Huang T.K."/>
            <person name="Schmutz J."/>
            <person name="Satoh N."/>
            <person name="Yu J.K."/>
            <person name="Putnam N.H."/>
            <person name="Green R.E."/>
            <person name="Rokhsar D.S."/>
        </authorList>
    </citation>
    <scope>NUCLEOTIDE SEQUENCE [LARGE SCALE GENOMIC DNA]</scope>
    <source>
        <strain evidence="5">S238N-H82</strain>
    </source>
</reference>
<dbReference type="GeneID" id="118411371"/>
<keyword evidence="2 3" id="KW-0175">Coiled coil</keyword>
<feature type="compositionally biased region" description="Basic and acidic residues" evidence="4">
    <location>
        <begin position="1"/>
        <end position="18"/>
    </location>
</feature>
<dbReference type="Proteomes" id="UP000001554">
    <property type="component" value="Chromosome 3"/>
</dbReference>
<feature type="compositionally biased region" description="Basic and acidic residues" evidence="4">
    <location>
        <begin position="1073"/>
        <end position="1083"/>
    </location>
</feature>
<proteinExistence type="inferred from homology"/>
<dbReference type="RefSeq" id="XP_035669507.1">
    <property type="nucleotide sequence ID" value="XM_035813614.1"/>
</dbReference>
<feature type="compositionally biased region" description="Basic and acidic residues" evidence="4">
    <location>
        <begin position="113"/>
        <end position="124"/>
    </location>
</feature>
<dbReference type="OrthoDB" id="10046062at2759"/>
<feature type="compositionally biased region" description="Polar residues" evidence="4">
    <location>
        <begin position="125"/>
        <end position="136"/>
    </location>
</feature>
<feature type="compositionally biased region" description="Basic residues" evidence="4">
    <location>
        <begin position="494"/>
        <end position="506"/>
    </location>
</feature>
<feature type="compositionally biased region" description="Basic and acidic residues" evidence="4">
    <location>
        <begin position="322"/>
        <end position="354"/>
    </location>
</feature>
<comment type="similarity">
    <text evidence="1">Belongs to the CCSER family.</text>
</comment>
<feature type="compositionally biased region" description="Polar residues" evidence="4">
    <location>
        <begin position="1199"/>
        <end position="1210"/>
    </location>
</feature>
<accession>A0A9J7KSR0</accession>
<feature type="region of interest" description="Disordered" evidence="4">
    <location>
        <begin position="925"/>
        <end position="981"/>
    </location>
</feature>
<feature type="compositionally biased region" description="Basic and acidic residues" evidence="4">
    <location>
        <begin position="380"/>
        <end position="389"/>
    </location>
</feature>
<feature type="compositionally biased region" description="Basic and acidic residues" evidence="4">
    <location>
        <begin position="925"/>
        <end position="934"/>
    </location>
</feature>
<feature type="compositionally biased region" description="Polar residues" evidence="4">
    <location>
        <begin position="19"/>
        <end position="28"/>
    </location>
</feature>
<feature type="region of interest" description="Disordered" evidence="4">
    <location>
        <begin position="1058"/>
        <end position="1356"/>
    </location>
</feature>
<feature type="region of interest" description="Disordered" evidence="4">
    <location>
        <begin position="657"/>
        <end position="788"/>
    </location>
</feature>
<feature type="compositionally biased region" description="Basic and acidic residues" evidence="4">
    <location>
        <begin position="406"/>
        <end position="423"/>
    </location>
</feature>
<evidence type="ECO:0000313" key="5">
    <source>
        <dbReference type="Proteomes" id="UP000001554"/>
    </source>
</evidence>
<evidence type="ECO:0000256" key="1">
    <source>
        <dbReference type="ARBA" id="ARBA00010949"/>
    </source>
</evidence>
<feature type="compositionally biased region" description="Polar residues" evidence="4">
    <location>
        <begin position="457"/>
        <end position="468"/>
    </location>
</feature>
<feature type="compositionally biased region" description="Low complexity" evidence="4">
    <location>
        <begin position="777"/>
        <end position="786"/>
    </location>
</feature>
<feature type="compositionally biased region" description="Basic and acidic residues" evidence="4">
    <location>
        <begin position="290"/>
        <end position="300"/>
    </location>
</feature>
<feature type="coiled-coil region" evidence="3">
    <location>
        <begin position="619"/>
        <end position="653"/>
    </location>
</feature>
<feature type="compositionally biased region" description="Low complexity" evidence="4">
    <location>
        <begin position="261"/>
        <end position="279"/>
    </location>
</feature>
<name>A0A9J7KSR0_BRAFL</name>